<gene>
    <name evidence="3" type="ORF">ED208_11840</name>
</gene>
<comment type="caution">
    <text evidence="3">The sequence shown here is derived from an EMBL/GenBank/DDBJ whole genome shotgun (WGS) entry which is preliminary data.</text>
</comment>
<keyword evidence="1" id="KW-0732">Signal</keyword>
<name>A0A3N0V8T6_9GAMM</name>
<organism evidence="3 4">
    <name type="scientific">Stagnimonas aquatica</name>
    <dbReference type="NCBI Taxonomy" id="2689987"/>
    <lineage>
        <taxon>Bacteria</taxon>
        <taxon>Pseudomonadati</taxon>
        <taxon>Pseudomonadota</taxon>
        <taxon>Gammaproteobacteria</taxon>
        <taxon>Nevskiales</taxon>
        <taxon>Nevskiaceae</taxon>
        <taxon>Stagnimonas</taxon>
    </lineage>
</organism>
<feature type="chain" id="PRO_5018318679" evidence="1">
    <location>
        <begin position="22"/>
        <end position="265"/>
    </location>
</feature>
<dbReference type="InParanoid" id="A0A3N0V8T6"/>
<reference evidence="3 4" key="1">
    <citation type="submission" date="2018-10" db="EMBL/GenBank/DDBJ databases">
        <authorList>
            <person name="Chen W.-M."/>
        </authorList>
    </citation>
    <scope>NUCLEOTIDE SEQUENCE [LARGE SCALE GENOMIC DNA]</scope>
    <source>
        <strain evidence="3 4">THS-13</strain>
    </source>
</reference>
<dbReference type="InterPro" id="IPR006869">
    <property type="entry name" value="DUF547"/>
</dbReference>
<dbReference type="EMBL" id="RJVO01000005">
    <property type="protein sequence ID" value="ROH89220.1"/>
    <property type="molecule type" value="Genomic_DNA"/>
</dbReference>
<accession>A0A3N0V8T6</accession>
<evidence type="ECO:0000313" key="3">
    <source>
        <dbReference type="EMBL" id="ROH89220.1"/>
    </source>
</evidence>
<dbReference type="Pfam" id="PF04784">
    <property type="entry name" value="DUF547"/>
    <property type="match status" value="1"/>
</dbReference>
<feature type="domain" description="DUF547" evidence="2">
    <location>
        <begin position="76"/>
        <end position="187"/>
    </location>
</feature>
<dbReference type="PANTHER" id="PTHR46361:SF3">
    <property type="entry name" value="ELECTRON CARRIER_ PROTEIN DISULFIDE OXIDOREDUCTASE"/>
    <property type="match status" value="1"/>
</dbReference>
<protein>
    <submittedName>
        <fullName evidence="3">DUF547 domain-containing protein</fullName>
    </submittedName>
</protein>
<evidence type="ECO:0000313" key="4">
    <source>
        <dbReference type="Proteomes" id="UP000282106"/>
    </source>
</evidence>
<proteinExistence type="predicted"/>
<evidence type="ECO:0000259" key="2">
    <source>
        <dbReference type="Pfam" id="PF04784"/>
    </source>
</evidence>
<sequence>MRQAWLLVLLCSALCSPRSLALDDRYSAYAGLLQRHVEWTQQGRASAVDYAGLQTERGRLQAVLVEFSAVSRVEFEAWSARQQQAFLINAYNAYTLELVLGRYPALKSIKDLGGLFSSPWKQKFFRLLGEERTLDWIEHEVLRPRYRDPRIHFAINCASVGCPALRPEPYRAELLDVQLDDGQRRFLGDRRRNRFDAASGVLRLSPIFKWFGEDFEAGAGGSLRAWLAARANQLAEDESARARLRAGEFRIDFGDYDWSLNALRR</sequence>
<dbReference type="AlphaFoldDB" id="A0A3N0V8T6"/>
<dbReference type="Proteomes" id="UP000282106">
    <property type="component" value="Unassembled WGS sequence"/>
</dbReference>
<keyword evidence="4" id="KW-1185">Reference proteome</keyword>
<evidence type="ECO:0000256" key="1">
    <source>
        <dbReference type="SAM" id="SignalP"/>
    </source>
</evidence>
<dbReference type="PANTHER" id="PTHR46361">
    <property type="entry name" value="ELECTRON CARRIER/ PROTEIN DISULFIDE OXIDOREDUCTASE"/>
    <property type="match status" value="1"/>
</dbReference>
<feature type="signal peptide" evidence="1">
    <location>
        <begin position="1"/>
        <end position="21"/>
    </location>
</feature>